<reference evidence="7 8" key="1">
    <citation type="journal article" date="2010" name="Science">
        <title>Genomic analysis of organismal complexity in the multicellular green alga Volvox carteri.</title>
        <authorList>
            <person name="Prochnik S.E."/>
            <person name="Umen J."/>
            <person name="Nedelcu A.M."/>
            <person name="Hallmann A."/>
            <person name="Miller S.M."/>
            <person name="Nishii I."/>
            <person name="Ferris P."/>
            <person name="Kuo A."/>
            <person name="Mitros T."/>
            <person name="Fritz-Laylin L.K."/>
            <person name="Hellsten U."/>
            <person name="Chapman J."/>
            <person name="Simakov O."/>
            <person name="Rensing S.A."/>
            <person name="Terry A."/>
            <person name="Pangilinan J."/>
            <person name="Kapitonov V."/>
            <person name="Jurka J."/>
            <person name="Salamov A."/>
            <person name="Shapiro H."/>
            <person name="Schmutz J."/>
            <person name="Grimwood J."/>
            <person name="Lindquist E."/>
            <person name="Lucas S."/>
            <person name="Grigoriev I.V."/>
            <person name="Schmitt R."/>
            <person name="Kirk D."/>
            <person name="Rokhsar D.S."/>
        </authorList>
    </citation>
    <scope>NUCLEOTIDE SEQUENCE [LARGE SCALE GENOMIC DNA]</scope>
    <source>
        <strain evidence="8">f. Nagariensis / Eve</strain>
    </source>
</reference>
<keyword evidence="2" id="KW-0285">Flavoprotein</keyword>
<feature type="compositionally biased region" description="Low complexity" evidence="5">
    <location>
        <begin position="411"/>
        <end position="429"/>
    </location>
</feature>
<dbReference type="Pfam" id="PF19031">
    <property type="entry name" value="Intu_longin_1"/>
    <property type="match status" value="1"/>
</dbReference>
<dbReference type="InterPro" id="IPR002563">
    <property type="entry name" value="Flavin_Rdtase-like_dom"/>
</dbReference>
<dbReference type="Gene3D" id="2.30.110.10">
    <property type="entry name" value="Electron Transport, Fmn-binding Protein, Chain A"/>
    <property type="match status" value="1"/>
</dbReference>
<dbReference type="AlphaFoldDB" id="D8UB02"/>
<dbReference type="eggNOG" id="KOG2622">
    <property type="taxonomic scope" value="Eukaryota"/>
</dbReference>
<evidence type="ECO:0000256" key="5">
    <source>
        <dbReference type="SAM" id="MobiDB-lite"/>
    </source>
</evidence>
<dbReference type="RefSeq" id="XP_002955825.1">
    <property type="nucleotide sequence ID" value="XM_002955779.1"/>
</dbReference>
<evidence type="ECO:0000256" key="1">
    <source>
        <dbReference type="ARBA" id="ARBA00001917"/>
    </source>
</evidence>
<feature type="region of interest" description="Disordered" evidence="5">
    <location>
        <begin position="858"/>
        <end position="890"/>
    </location>
</feature>
<dbReference type="SMART" id="SM00903">
    <property type="entry name" value="Flavin_Reduct"/>
    <property type="match status" value="1"/>
</dbReference>
<comment type="similarity">
    <text evidence="4">Belongs to the flavoredoxin family.</text>
</comment>
<dbReference type="PANTHER" id="PTHR33798:SF5">
    <property type="entry name" value="FLAVIN REDUCTASE LIKE DOMAIN-CONTAINING PROTEIN"/>
    <property type="match status" value="1"/>
</dbReference>
<dbReference type="InParanoid" id="D8UB02"/>
<dbReference type="InterPro" id="IPR012349">
    <property type="entry name" value="Split_barrel_FMN-bd"/>
</dbReference>
<dbReference type="KEGG" id="vcn:VOLCADRAFT_96769"/>
<dbReference type="STRING" id="3068.D8UB02"/>
<comment type="cofactor">
    <cofactor evidence="1">
        <name>FMN</name>
        <dbReference type="ChEBI" id="CHEBI:58210"/>
    </cofactor>
</comment>
<evidence type="ECO:0000313" key="7">
    <source>
        <dbReference type="EMBL" id="EFJ43026.1"/>
    </source>
</evidence>
<dbReference type="OrthoDB" id="240546at2759"/>
<evidence type="ECO:0000256" key="2">
    <source>
        <dbReference type="ARBA" id="ARBA00022630"/>
    </source>
</evidence>
<feature type="compositionally biased region" description="Low complexity" evidence="5">
    <location>
        <begin position="869"/>
        <end position="890"/>
    </location>
</feature>
<dbReference type="Proteomes" id="UP000001058">
    <property type="component" value="Unassembled WGS sequence"/>
</dbReference>
<dbReference type="GO" id="GO:0016192">
    <property type="term" value="P:vesicle-mediated transport"/>
    <property type="evidence" value="ECO:0007669"/>
    <property type="project" value="InterPro"/>
</dbReference>
<sequence length="890" mass="90626">MNQATLRAATCGQQVYDTRRGQCEGEEADKLLSFFPTIAPIHVRTSIVGLAQAVSSFAATLNQPPNHYIPEQNGSRFKTMVAEHNKWVMFECEPSIWVLAVVRKSWAGGTCTNAAFKALLTSMYDVFVLLHGSMDTLLEQDPTGFALRRVLQPLLDEIGFRLLRPEAAASREPGGHVGLLANPLAPHCPGTVPLITTSHHTFLAVQSLVNQLLVASFYGSRLVAGVMVMWGGGGAVWSTLSAQDTAALSTLATRALVPAAKAAQKSRPGGAGASVTAIASNGSSGGGGGAAAAAGPGETAYETLLSPLQWRAGGGITSAPPPPPAAPSSSAAAAALSPAVSSLAAMAAGLGLTSTAAAAAGGGGSGSAIGGGGGAMFGPSTPAGISLAGILGFGVGAGAVPATVAAPALPVSSSATAGPPSSASSASAPGAGGGSTGSALPPFLSSFLRPRLRPSLYSSAPGGALPLDTPLPMTQVWLRLLPYHRGQLLVLALLHDGPPPGTEVLAALAAVLGRGAGPAAAALAAEIPARSVWHEKGHRYCFTDSLCHVTRYSPLKKVLTLSTAAAAAASSVADRTTGAGDSELVVRTGYDAWLVLRSAPGGRRLYAASEQGHLADLALTQGVEPSLAAAVAPTDALNRFNSVVCHLHLPTTTNAPERANSMASLFGAFALGVAAALGLREDASQPEPYALLIFPVGFNPPTVAIGLCHSASKPEGKKDTLRNIEQTREFVVNVISEWFVEAANHTCGDYPPGVDEMRLAGLHPMPSTKVRPPRVAESAVHLECRVRDIHIVRDSSGTVTTSIVIGQVVAFHVAAAVAGRSPSGKLVVDLARLAPVARCGGVTYARCTELYDMARPDKHGQYPKPPSAAAPVAAASTASPAPVAKTTKMQ</sequence>
<dbReference type="Pfam" id="PF01613">
    <property type="entry name" value="Flavin_Reduct"/>
    <property type="match status" value="1"/>
</dbReference>
<keyword evidence="3" id="KW-0288">FMN</keyword>
<evidence type="ECO:0000259" key="6">
    <source>
        <dbReference type="SMART" id="SM00903"/>
    </source>
</evidence>
<gene>
    <name evidence="7" type="ORF">VOLCADRAFT_96769</name>
</gene>
<feature type="domain" description="Flavin reductase like" evidence="6">
    <location>
        <begin position="666"/>
        <end position="823"/>
    </location>
</feature>
<evidence type="ECO:0000256" key="4">
    <source>
        <dbReference type="ARBA" id="ARBA00038054"/>
    </source>
</evidence>
<keyword evidence="8" id="KW-1185">Reference proteome</keyword>
<dbReference type="GeneID" id="9614813"/>
<proteinExistence type="inferred from homology"/>
<evidence type="ECO:0000256" key="3">
    <source>
        <dbReference type="ARBA" id="ARBA00022643"/>
    </source>
</evidence>
<name>D8UB02_VOLCA</name>
<accession>D8UB02</accession>
<feature type="region of interest" description="Disordered" evidence="5">
    <location>
        <begin position="411"/>
        <end position="434"/>
    </location>
</feature>
<dbReference type="PANTHER" id="PTHR33798">
    <property type="entry name" value="FLAVOPROTEIN OXYGENASE"/>
    <property type="match status" value="1"/>
</dbReference>
<organism evidence="8">
    <name type="scientific">Volvox carteri f. nagariensis</name>
    <dbReference type="NCBI Taxonomy" id="3068"/>
    <lineage>
        <taxon>Eukaryota</taxon>
        <taxon>Viridiplantae</taxon>
        <taxon>Chlorophyta</taxon>
        <taxon>core chlorophytes</taxon>
        <taxon>Chlorophyceae</taxon>
        <taxon>CS clade</taxon>
        <taxon>Chlamydomonadales</taxon>
        <taxon>Volvocaceae</taxon>
        <taxon>Volvox</taxon>
    </lineage>
</organism>
<evidence type="ECO:0000313" key="8">
    <source>
        <dbReference type="Proteomes" id="UP000001058"/>
    </source>
</evidence>
<protein>
    <recommendedName>
        <fullName evidence="6">Flavin reductase like domain-containing protein</fullName>
    </recommendedName>
</protein>
<dbReference type="SUPFAM" id="SSF50475">
    <property type="entry name" value="FMN-binding split barrel"/>
    <property type="match status" value="1"/>
</dbReference>
<dbReference type="GO" id="GO:0010181">
    <property type="term" value="F:FMN binding"/>
    <property type="evidence" value="ECO:0007669"/>
    <property type="project" value="InterPro"/>
</dbReference>
<dbReference type="InterPro" id="IPR043987">
    <property type="entry name" value="CCZ1/INTU/HSP4_longin_1"/>
</dbReference>
<dbReference type="EMBL" id="GL378376">
    <property type="protein sequence ID" value="EFJ43026.1"/>
    <property type="molecule type" value="Genomic_DNA"/>
</dbReference>